<protein>
    <submittedName>
        <fullName evidence="1">Uncharacterized protein</fullName>
    </submittedName>
</protein>
<reference evidence="1 2" key="1">
    <citation type="submission" date="2009-10" db="EMBL/GenBank/DDBJ databases">
        <authorList>
            <person name="Weinstock G."/>
            <person name="Sodergren E."/>
            <person name="Clifton S."/>
            <person name="Fulton L."/>
            <person name="Fulton B."/>
            <person name="Courtney L."/>
            <person name="Fronick C."/>
            <person name="Harrison M."/>
            <person name="Strong C."/>
            <person name="Farmer C."/>
            <person name="Delahaunty K."/>
            <person name="Markovic C."/>
            <person name="Hall O."/>
            <person name="Minx P."/>
            <person name="Tomlinson C."/>
            <person name="Mitreva M."/>
            <person name="Nelson J."/>
            <person name="Hou S."/>
            <person name="Wollam A."/>
            <person name="Pepin K.H."/>
            <person name="Johnson M."/>
            <person name="Bhonagiri V."/>
            <person name="Nash W.E."/>
            <person name="Warren W."/>
            <person name="Chinwalla A."/>
            <person name="Mardis E.R."/>
            <person name="Wilson R.K."/>
        </authorList>
    </citation>
    <scope>NUCLEOTIDE SEQUENCE [LARGE SCALE GENOMIC DNA]</scope>
    <source>
        <strain evidence="2">ATCC 25996 / DSM 4631 / NCTC 10774 / M26</strain>
    </source>
</reference>
<comment type="caution">
    <text evidence="1">The sequence shown here is derived from an EMBL/GenBank/DDBJ whole genome shotgun (WGS) entry which is preliminary data.</text>
</comment>
<evidence type="ECO:0000313" key="2">
    <source>
        <dbReference type="Proteomes" id="UP000003344"/>
    </source>
</evidence>
<dbReference type="EMBL" id="ACDX02000031">
    <property type="protein sequence ID" value="EFC87088.1"/>
    <property type="molecule type" value="Genomic_DNA"/>
</dbReference>
<organism evidence="1 2">
    <name type="scientific">Neisseria mucosa (strain ATCC 25996 / DSM 4631 / NCTC 10774 / M26)</name>
    <dbReference type="NCBI Taxonomy" id="546266"/>
    <lineage>
        <taxon>Bacteria</taxon>
        <taxon>Pseudomonadati</taxon>
        <taxon>Pseudomonadota</taxon>
        <taxon>Betaproteobacteria</taxon>
        <taxon>Neisseriales</taxon>
        <taxon>Neisseriaceae</taxon>
        <taxon>Neisseria</taxon>
    </lineage>
</organism>
<dbReference type="Proteomes" id="UP000003344">
    <property type="component" value="Unassembled WGS sequence"/>
</dbReference>
<accession>D3A0N6</accession>
<proteinExistence type="predicted"/>
<gene>
    <name evidence="1" type="ORF">NEIMUCOT_06472</name>
</gene>
<name>D3A0N6_NEIM2</name>
<dbReference type="AlphaFoldDB" id="D3A0N6"/>
<evidence type="ECO:0000313" key="1">
    <source>
        <dbReference type="EMBL" id="EFC87088.1"/>
    </source>
</evidence>
<sequence length="87" mass="9547">MCSAHAGLKIPQNKLRPLQNTSLHLFADSQNPNTGFRLSREELFCKGLGLCGLPEEGAHEKSPKCLGGNLGDFGEFCKGLYRWLSVL</sequence>